<evidence type="ECO:0000313" key="1">
    <source>
        <dbReference type="EMBL" id="KZS39266.1"/>
    </source>
</evidence>
<gene>
    <name evidence="1" type="ORF">AWE51_12000</name>
</gene>
<dbReference type="AlphaFoldDB" id="A0A162YPC5"/>
<evidence type="ECO:0000313" key="2">
    <source>
        <dbReference type="Proteomes" id="UP000076715"/>
    </source>
</evidence>
<sequence>MRKTLLILFLITTTISFAQLPKNLLIPSKENYTYDEYDGSIYMKSRFKESSVIDEKSSSYDAKLKYNILDDAIMHSSNSGIYELAKTPTIHARIDGDYFYYCNFKNQRGLNRDGYYILIELTDQYRIYKRLTLDITDPEEKGPVSSGITAPGNVKTITTYYIEESGIIMELPMNKKGLLATFSDKQNELKEYIKKGKIRVRKEDDLIRLVARYNALKSDETSQNRSLLSTADGNR</sequence>
<dbReference type="Proteomes" id="UP000076715">
    <property type="component" value="Unassembled WGS sequence"/>
</dbReference>
<dbReference type="EMBL" id="LQRT01000035">
    <property type="protein sequence ID" value="KZS39266.1"/>
    <property type="molecule type" value="Genomic_DNA"/>
</dbReference>
<keyword evidence="2" id="KW-1185">Reference proteome</keyword>
<comment type="caution">
    <text evidence="1">The sequence shown here is derived from an EMBL/GenBank/DDBJ whole genome shotgun (WGS) entry which is preliminary data.</text>
</comment>
<protein>
    <submittedName>
        <fullName evidence="1">Uncharacterized protein</fullName>
    </submittedName>
</protein>
<organism evidence="1 2">
    <name type="scientific">Aquimarina aggregata</name>
    <dbReference type="NCBI Taxonomy" id="1642818"/>
    <lineage>
        <taxon>Bacteria</taxon>
        <taxon>Pseudomonadati</taxon>
        <taxon>Bacteroidota</taxon>
        <taxon>Flavobacteriia</taxon>
        <taxon>Flavobacteriales</taxon>
        <taxon>Flavobacteriaceae</taxon>
        <taxon>Aquimarina</taxon>
    </lineage>
</organism>
<accession>A0A162YPC5</accession>
<dbReference type="RefSeq" id="WP_066317258.1">
    <property type="nucleotide sequence ID" value="NZ_LQRT01000035.1"/>
</dbReference>
<reference evidence="1 2" key="1">
    <citation type="submission" date="2016-01" db="EMBL/GenBank/DDBJ databases">
        <title>The draft genome sequence of Aquimarina sp. RZW4-3-2.</title>
        <authorList>
            <person name="Wang Y."/>
        </authorList>
    </citation>
    <scope>NUCLEOTIDE SEQUENCE [LARGE SCALE GENOMIC DNA]</scope>
    <source>
        <strain evidence="1 2">RZW4-3-2</strain>
    </source>
</reference>
<name>A0A162YPC5_9FLAO</name>
<proteinExistence type="predicted"/>
<dbReference type="OrthoDB" id="1158982at2"/>
<dbReference type="STRING" id="1642818.AWE51_12000"/>